<evidence type="ECO:0000313" key="1">
    <source>
        <dbReference type="EMBL" id="TXR58294.1"/>
    </source>
</evidence>
<organism evidence="1 2">
    <name type="scientific">Quadrisphaera setariae</name>
    <dbReference type="NCBI Taxonomy" id="2593304"/>
    <lineage>
        <taxon>Bacteria</taxon>
        <taxon>Bacillati</taxon>
        <taxon>Actinomycetota</taxon>
        <taxon>Actinomycetes</taxon>
        <taxon>Kineosporiales</taxon>
        <taxon>Kineosporiaceae</taxon>
        <taxon>Quadrisphaera</taxon>
    </lineage>
</organism>
<evidence type="ECO:0000313" key="2">
    <source>
        <dbReference type="Proteomes" id="UP000321234"/>
    </source>
</evidence>
<reference evidence="1 2" key="1">
    <citation type="submission" date="2019-07" db="EMBL/GenBank/DDBJ databases">
        <title>Quadrisphaera sp. strain DD2A genome sequencing and assembly.</title>
        <authorList>
            <person name="Kim I."/>
        </authorList>
    </citation>
    <scope>NUCLEOTIDE SEQUENCE [LARGE SCALE GENOMIC DNA]</scope>
    <source>
        <strain evidence="1 2">DD2A</strain>
    </source>
</reference>
<keyword evidence="2" id="KW-1185">Reference proteome</keyword>
<dbReference type="OrthoDB" id="3254574at2"/>
<dbReference type="Proteomes" id="UP000321234">
    <property type="component" value="Unassembled WGS sequence"/>
</dbReference>
<gene>
    <name evidence="1" type="ORF">FMM08_02610</name>
</gene>
<proteinExistence type="predicted"/>
<sequence>MVMALVSVLFAGLLQLGLALHLRGTLVDCVGEGARFGALADRTPADGAERARELVRASLPASYADTVTAAEVHRGGLDVVEVTATVPLPLVGWFGGGTMTVRGHGLVEVLP</sequence>
<protein>
    <submittedName>
        <fullName evidence="1">Pilus assembly protein</fullName>
    </submittedName>
</protein>
<dbReference type="AlphaFoldDB" id="A0A5C8ZKY5"/>
<comment type="caution">
    <text evidence="1">The sequence shown here is derived from an EMBL/GenBank/DDBJ whole genome shotgun (WGS) entry which is preliminary data.</text>
</comment>
<dbReference type="EMBL" id="VKAC01000001">
    <property type="protein sequence ID" value="TXR58294.1"/>
    <property type="molecule type" value="Genomic_DNA"/>
</dbReference>
<accession>A0A5C8ZKY5</accession>
<name>A0A5C8ZKY5_9ACTN</name>